<evidence type="ECO:0000256" key="1">
    <source>
        <dbReference type="SAM" id="MobiDB-lite"/>
    </source>
</evidence>
<keyword evidence="2" id="KW-1133">Transmembrane helix</keyword>
<dbReference type="GO" id="GO:0008270">
    <property type="term" value="F:zinc ion binding"/>
    <property type="evidence" value="ECO:0007669"/>
    <property type="project" value="InterPro"/>
</dbReference>
<dbReference type="InterPro" id="IPR014782">
    <property type="entry name" value="Peptidase_M1_dom"/>
</dbReference>
<evidence type="ECO:0000256" key="2">
    <source>
        <dbReference type="SAM" id="Phobius"/>
    </source>
</evidence>
<evidence type="ECO:0000313" key="4">
    <source>
        <dbReference type="EMBL" id="MBD2769903.1"/>
    </source>
</evidence>
<keyword evidence="2" id="KW-0812">Transmembrane</keyword>
<feature type="transmembrane region" description="Helical" evidence="2">
    <location>
        <begin position="591"/>
        <end position="610"/>
    </location>
</feature>
<dbReference type="Gene3D" id="1.10.390.10">
    <property type="entry name" value="Neutral Protease Domain 2"/>
    <property type="match status" value="1"/>
</dbReference>
<dbReference type="InterPro" id="IPR027268">
    <property type="entry name" value="Peptidase_M4/M1_CTD_sf"/>
</dbReference>
<dbReference type="AlphaFoldDB" id="A0A927BHB2"/>
<dbReference type="Pfam" id="PF01433">
    <property type="entry name" value="Peptidase_M1"/>
    <property type="match status" value="1"/>
</dbReference>
<reference evidence="4" key="1">
    <citation type="submission" date="2020-09" db="EMBL/GenBank/DDBJ databases">
        <authorList>
            <person name="Kim M.K."/>
        </authorList>
    </citation>
    <scope>NUCLEOTIDE SEQUENCE</scope>
    <source>
        <strain evidence="4">BT664</strain>
    </source>
</reference>
<protein>
    <submittedName>
        <fullName evidence="4">ABC transporter permease</fullName>
    </submittedName>
</protein>
<proteinExistence type="predicted"/>
<evidence type="ECO:0000259" key="3">
    <source>
        <dbReference type="Pfam" id="PF01433"/>
    </source>
</evidence>
<feature type="transmembrane region" description="Helical" evidence="2">
    <location>
        <begin position="432"/>
        <end position="454"/>
    </location>
</feature>
<feature type="transmembrane region" description="Helical" evidence="2">
    <location>
        <begin position="466"/>
        <end position="485"/>
    </location>
</feature>
<dbReference type="EMBL" id="JACXAD010000025">
    <property type="protein sequence ID" value="MBD2769903.1"/>
    <property type="molecule type" value="Genomic_DNA"/>
</dbReference>
<dbReference type="Pfam" id="PF12730">
    <property type="entry name" value="ABC2_membrane_4"/>
    <property type="match status" value="1"/>
</dbReference>
<dbReference type="Proteomes" id="UP000612233">
    <property type="component" value="Unassembled WGS sequence"/>
</dbReference>
<dbReference type="RefSeq" id="WP_191006714.1">
    <property type="nucleotide sequence ID" value="NZ_JACXAD010000025.1"/>
</dbReference>
<feature type="transmembrane region" description="Helical" evidence="2">
    <location>
        <begin position="381"/>
        <end position="400"/>
    </location>
</feature>
<feature type="region of interest" description="Disordered" evidence="1">
    <location>
        <begin position="773"/>
        <end position="792"/>
    </location>
</feature>
<organism evidence="4 5">
    <name type="scientific">Hymenobacter montanus</name>
    <dbReference type="NCBI Taxonomy" id="2771359"/>
    <lineage>
        <taxon>Bacteria</taxon>
        <taxon>Pseudomonadati</taxon>
        <taxon>Bacteroidota</taxon>
        <taxon>Cytophagia</taxon>
        <taxon>Cytophagales</taxon>
        <taxon>Hymenobacteraceae</taxon>
        <taxon>Hymenobacter</taxon>
    </lineage>
</organism>
<gene>
    <name evidence="4" type="ORF">IC235_18595</name>
</gene>
<comment type="caution">
    <text evidence="4">The sequence shown here is derived from an EMBL/GenBank/DDBJ whole genome shotgun (WGS) entry which is preliminary data.</text>
</comment>
<feature type="transmembrane region" description="Helical" evidence="2">
    <location>
        <begin position="347"/>
        <end position="366"/>
    </location>
</feature>
<feature type="transmembrane region" description="Helical" evidence="2">
    <location>
        <begin position="62"/>
        <end position="83"/>
    </location>
</feature>
<dbReference type="GO" id="GO:0008237">
    <property type="term" value="F:metallopeptidase activity"/>
    <property type="evidence" value="ECO:0007669"/>
    <property type="project" value="InterPro"/>
</dbReference>
<feature type="transmembrane region" description="Helical" evidence="2">
    <location>
        <begin position="156"/>
        <end position="178"/>
    </location>
</feature>
<evidence type="ECO:0000313" key="5">
    <source>
        <dbReference type="Proteomes" id="UP000612233"/>
    </source>
</evidence>
<feature type="domain" description="Peptidase M1 membrane alanine aminopeptidase" evidence="3">
    <location>
        <begin position="902"/>
        <end position="1081"/>
    </location>
</feature>
<feature type="transmembrane region" description="Helical" evidence="2">
    <location>
        <begin position="20"/>
        <end position="41"/>
    </location>
</feature>
<keyword evidence="5" id="KW-1185">Reference proteome</keyword>
<dbReference type="SUPFAM" id="SSF55486">
    <property type="entry name" value="Metalloproteases ('zincins'), catalytic domain"/>
    <property type="match status" value="1"/>
</dbReference>
<sequence length="1226" mass="137155">MFLPILLFELKYRLKRPATWIYFFLLLLMAFLLVTAAGGGFGTGVHISLGGDGQAVKINSPFSISLTLGVLSVFGIIIASSLMGNPVYRDFEYRTHALFYTTPISKPGYLGGRFLGSYLVSAFVFSGIAIGAALASVMPWVEADRFLAVIPAGSYVWPYLLLLLPNLLFTGAIFFTMATLTRNILSTYIGAVLLLVAYLVSSALLQDLKNEHLVAALDAFGLAAVDLTTRYWTPAEKNSLLLPLSSYVLLNRAVWLALGLGLLGLCYARFRFSAFASEKPAKKSRKARAAATDEAGSLAGSGAGLAAGLPGGLRLPRVAQVFSGGMSLRQWWSLTKLEFRGIVRSRYFAAIAGAGVIFLLTSSWQAGKTFDTPTFPVTNELLRIALGSFFFFFLAIIIFYSGELVWRERQAGVAQIADAVPVPSWVPFLSKLAALGLVQVVLLAVVMACGLLVQTLKGYFNYEIGLYLRSLFLYQLPFLLLWCVLAMVTQVVVNNKYLGFFVVIAYYVANFFRGQMGLTHRLLDYGGSASPGRYSAMNGYGHFLPAFWWTKLLWAGVALLMVLAANLLWVRGTDATGRLREARRRWTPGSTATLALGLLVSLSAGAFIFYNTNVLNQYRTPKQQEQLQVTYEKQYRRLKDVAQPRITAVDMNTDIYPSTRAVRFRGQFTLVNKHQRALDTVIVSVPMEQHPRLRALALGKPGQATLALNDSTLGLRLYRLARPLAPGDSLPLTLDLFYQERGFPNSGSNTDIVYNGTFISSDYLPRLGYQEGEELSDDQDRKNYGLKPKPRMAPVNDLKGRQNTYIRNDSDWIRFRTTVSTEADQTAMAPGYLKKEWVQDGRRYFTYVMDRPMLNFYTYLSARYKTYTDKWVDTAGGRTIPITIYYHPGHEYNLKRMAEGAKASLAYCSRNFSPYQHQQLRILEFPQYQQFAQSFANTVPFSEAIGFVADVNDKDPEDLNYPYYITAHEVAHQWWAHQVIGGNVQGSTLMVESLAEYSALMVLSHHNGPSTMQRFLKVDQNRYLMGRAFEKKKEVPLALVENQQYLHYGKGSVVMYALQDYLGEARLNGALKQYVAAVAFQPPPFTNSTEFIGYLRRAAPDSLQPLVTDFFERITLYDNRVTAATSKKLPDGRYQVDFTVKSAKFYADSLGNEHPADQTRDALPVAIFPELGPDKKPVPPLLLSKRHLRVGDNQLRFVVDKKPATVAVDPYNFLIDRQLDDNTKKL</sequence>
<feature type="transmembrane region" description="Helical" evidence="2">
    <location>
        <begin position="115"/>
        <end position="135"/>
    </location>
</feature>
<name>A0A927BHB2_9BACT</name>
<keyword evidence="2" id="KW-0472">Membrane</keyword>
<feature type="transmembrane region" description="Helical" evidence="2">
    <location>
        <begin position="184"/>
        <end position="205"/>
    </location>
</feature>
<feature type="transmembrane region" description="Helical" evidence="2">
    <location>
        <begin position="497"/>
        <end position="516"/>
    </location>
</feature>
<feature type="transmembrane region" description="Helical" evidence="2">
    <location>
        <begin position="552"/>
        <end position="570"/>
    </location>
</feature>
<feature type="transmembrane region" description="Helical" evidence="2">
    <location>
        <begin position="253"/>
        <end position="270"/>
    </location>
</feature>
<accession>A0A927BHB2</accession>